<evidence type="ECO:0000313" key="3">
    <source>
        <dbReference type="Proteomes" id="UP000308730"/>
    </source>
</evidence>
<gene>
    <name evidence="2" type="ORF">EUX98_g2296</name>
</gene>
<feature type="compositionally biased region" description="Basic residues" evidence="1">
    <location>
        <begin position="344"/>
        <end position="358"/>
    </location>
</feature>
<feature type="region of interest" description="Disordered" evidence="1">
    <location>
        <begin position="240"/>
        <end position="301"/>
    </location>
</feature>
<accession>A0A4S4N2A0</accession>
<comment type="caution">
    <text evidence="2">The sequence shown here is derived from an EMBL/GenBank/DDBJ whole genome shotgun (WGS) entry which is preliminary data.</text>
</comment>
<feature type="compositionally biased region" description="Polar residues" evidence="1">
    <location>
        <begin position="245"/>
        <end position="257"/>
    </location>
</feature>
<proteinExistence type="predicted"/>
<dbReference type="Proteomes" id="UP000308730">
    <property type="component" value="Unassembled WGS sequence"/>
</dbReference>
<dbReference type="OrthoDB" id="3254002at2759"/>
<dbReference type="AlphaFoldDB" id="A0A4S4N2A0"/>
<sequence>MPSEFKGKRKATDDEISYSGKHQKMDEEPEVKSLVAPEPSAPQVLEVMPEPTPMVVDPSSSALSPALPSLTPLPTDDAPSFTVLQDTGPSGAADLQADESVASADTKEEQVDQLMEDEDIEEYTEIKTPGVIQLEVEAQDEALKIALVPDLDSAPLVSSGFHISSSPEPPNLDIAPGPPSSHVTVTPPPDDHNLSIPFSLPQPSHSTSVIEQMLSQHFEQTVSPHLQAPSLPLLEHLIDADPLHPSNSSNLQRQDSSPQPPKAGPSKLPLFLPSDDDGSGSDDVILLATPRKTKARAPPSPGLMNDDFFILDASLLAGPELPSHALRTTRQSPVAVEGGSGARPKQRRVGGAAHRRQGHGTHRFAYVEIPSRPNWVEKIKAREEKRAGKQKAKTTAKVRARSESVVPATPEPGELQLGGGGDEAAGVLAPDLTDMHLPELPGGEVPTFLTDGLQVQQAAISRKLHEWLAPQVQDNIRGLGSRRTLTKMSVKRNSRLLEKIPAVTRAMREDPNATILSKARKPRDPFLPWKTSSRRRGPKFCSDFPTKEVSVLISQGYVCKGLPEEDADAELLEAYREMDEAGSSGDDEIEVDDYDMQVDVVNDTDDAIEDFDDDVGVVIERDHADPIGTNDPQAAEEEDVTADGQPSVSLPNTDGGGAGSEHGGDEGTLAGPSEVPPASATRDDDGMEGETGDQTLGSTSISAGASSVVMGGSMHLLDGDQETRQQVERNSQPAKEVSL</sequence>
<feature type="region of interest" description="Disordered" evidence="1">
    <location>
        <begin position="623"/>
        <end position="739"/>
    </location>
</feature>
<name>A0A4S4N2A0_9APHY</name>
<feature type="compositionally biased region" description="Low complexity" evidence="1">
    <location>
        <begin position="57"/>
        <end position="79"/>
    </location>
</feature>
<feature type="compositionally biased region" description="Low complexity" evidence="1">
    <location>
        <begin position="702"/>
        <end position="714"/>
    </location>
</feature>
<feature type="region of interest" description="Disordered" evidence="1">
    <location>
        <begin position="330"/>
        <end position="358"/>
    </location>
</feature>
<feature type="region of interest" description="Disordered" evidence="1">
    <location>
        <begin position="383"/>
        <end position="419"/>
    </location>
</feature>
<feature type="region of interest" description="Disordered" evidence="1">
    <location>
        <begin position="1"/>
        <end position="33"/>
    </location>
</feature>
<organism evidence="2 3">
    <name type="scientific">Antrodiella citrinella</name>
    <dbReference type="NCBI Taxonomy" id="2447956"/>
    <lineage>
        <taxon>Eukaryota</taxon>
        <taxon>Fungi</taxon>
        <taxon>Dikarya</taxon>
        <taxon>Basidiomycota</taxon>
        <taxon>Agaricomycotina</taxon>
        <taxon>Agaricomycetes</taxon>
        <taxon>Polyporales</taxon>
        <taxon>Steccherinaceae</taxon>
        <taxon>Antrodiella</taxon>
    </lineage>
</organism>
<protein>
    <submittedName>
        <fullName evidence="2">Uncharacterized protein</fullName>
    </submittedName>
</protein>
<evidence type="ECO:0000313" key="2">
    <source>
        <dbReference type="EMBL" id="THH31928.1"/>
    </source>
</evidence>
<reference evidence="2 3" key="1">
    <citation type="submission" date="2019-02" db="EMBL/GenBank/DDBJ databases">
        <title>Genome sequencing of the rare red list fungi Antrodiella citrinella (Flaviporus citrinellus).</title>
        <authorList>
            <person name="Buettner E."/>
            <person name="Kellner H."/>
        </authorList>
    </citation>
    <scope>NUCLEOTIDE SEQUENCE [LARGE SCALE GENOMIC DNA]</scope>
    <source>
        <strain evidence="2 3">DSM 108506</strain>
    </source>
</reference>
<keyword evidence="3" id="KW-1185">Reference proteome</keyword>
<feature type="compositionally biased region" description="Polar residues" evidence="1">
    <location>
        <begin position="692"/>
        <end position="701"/>
    </location>
</feature>
<feature type="compositionally biased region" description="Basic residues" evidence="1">
    <location>
        <begin position="388"/>
        <end position="399"/>
    </location>
</feature>
<feature type="region of interest" description="Disordered" evidence="1">
    <location>
        <begin position="51"/>
        <end position="110"/>
    </location>
</feature>
<feature type="compositionally biased region" description="Basic and acidic residues" evidence="1">
    <location>
        <begin position="717"/>
        <end position="727"/>
    </location>
</feature>
<evidence type="ECO:0000256" key="1">
    <source>
        <dbReference type="SAM" id="MobiDB-lite"/>
    </source>
</evidence>
<dbReference type="EMBL" id="SGPM01000034">
    <property type="protein sequence ID" value="THH31928.1"/>
    <property type="molecule type" value="Genomic_DNA"/>
</dbReference>
<feature type="region of interest" description="Disordered" evidence="1">
    <location>
        <begin position="159"/>
        <end position="204"/>
    </location>
</feature>